<dbReference type="Proteomes" id="UP001233172">
    <property type="component" value="Unassembled WGS sequence"/>
</dbReference>
<dbReference type="EMBL" id="JASAOG010000022">
    <property type="protein sequence ID" value="KAK0063187.1"/>
    <property type="molecule type" value="Genomic_DNA"/>
</dbReference>
<accession>A0AAD8BZY6</accession>
<reference evidence="1" key="2">
    <citation type="submission" date="2023-04" db="EMBL/GenBank/DDBJ databases">
        <authorList>
            <person name="Bu L."/>
            <person name="Lu L."/>
            <person name="Laidemitt M.R."/>
            <person name="Zhang S.M."/>
            <person name="Mutuku M."/>
            <person name="Mkoji G."/>
            <person name="Steinauer M."/>
            <person name="Loker E.S."/>
        </authorList>
    </citation>
    <scope>NUCLEOTIDE SEQUENCE</scope>
    <source>
        <strain evidence="1">KasaAsao</strain>
        <tissue evidence="1">Whole Snail</tissue>
    </source>
</reference>
<protein>
    <submittedName>
        <fullName evidence="1">Uncharacterized protein</fullName>
    </submittedName>
</protein>
<evidence type="ECO:0000313" key="1">
    <source>
        <dbReference type="EMBL" id="KAK0063187.1"/>
    </source>
</evidence>
<keyword evidence="2" id="KW-1185">Reference proteome</keyword>
<proteinExistence type="predicted"/>
<sequence>MKKGESGGFIEQEHILLGPKLGTQEKTKEKGRPLMTLTTSCEYYQQFIVGPGRAASENFGERWLPSVAFVSNRAETIL</sequence>
<evidence type="ECO:0000313" key="2">
    <source>
        <dbReference type="Proteomes" id="UP001233172"/>
    </source>
</evidence>
<reference evidence="1" key="1">
    <citation type="journal article" date="2023" name="PLoS Negl. Trop. Dis.">
        <title>A genome sequence for Biomphalaria pfeifferi, the major vector snail for the human-infecting parasite Schistosoma mansoni.</title>
        <authorList>
            <person name="Bu L."/>
            <person name="Lu L."/>
            <person name="Laidemitt M.R."/>
            <person name="Zhang S.M."/>
            <person name="Mutuku M."/>
            <person name="Mkoji G."/>
            <person name="Steinauer M."/>
            <person name="Loker E.S."/>
        </authorList>
    </citation>
    <scope>NUCLEOTIDE SEQUENCE</scope>
    <source>
        <strain evidence="1">KasaAsao</strain>
    </source>
</reference>
<name>A0AAD8BZY6_BIOPF</name>
<dbReference type="AlphaFoldDB" id="A0AAD8BZY6"/>
<organism evidence="1 2">
    <name type="scientific">Biomphalaria pfeifferi</name>
    <name type="common">Bloodfluke planorb</name>
    <name type="synonym">Freshwater snail</name>
    <dbReference type="NCBI Taxonomy" id="112525"/>
    <lineage>
        <taxon>Eukaryota</taxon>
        <taxon>Metazoa</taxon>
        <taxon>Spiralia</taxon>
        <taxon>Lophotrochozoa</taxon>
        <taxon>Mollusca</taxon>
        <taxon>Gastropoda</taxon>
        <taxon>Heterobranchia</taxon>
        <taxon>Euthyneura</taxon>
        <taxon>Panpulmonata</taxon>
        <taxon>Hygrophila</taxon>
        <taxon>Lymnaeoidea</taxon>
        <taxon>Planorbidae</taxon>
        <taxon>Biomphalaria</taxon>
    </lineage>
</organism>
<gene>
    <name evidence="1" type="ORF">Bpfe_007383</name>
</gene>
<comment type="caution">
    <text evidence="1">The sequence shown here is derived from an EMBL/GenBank/DDBJ whole genome shotgun (WGS) entry which is preliminary data.</text>
</comment>